<keyword evidence="1" id="KW-0472">Membrane</keyword>
<protein>
    <submittedName>
        <fullName evidence="2">Uncharacterized protein</fullName>
    </submittedName>
</protein>
<keyword evidence="1" id="KW-0812">Transmembrane</keyword>
<keyword evidence="1" id="KW-1133">Transmembrane helix</keyword>
<evidence type="ECO:0000313" key="2">
    <source>
        <dbReference type="EMBL" id="OGD57997.1"/>
    </source>
</evidence>
<feature type="transmembrane region" description="Helical" evidence="1">
    <location>
        <begin position="12"/>
        <end position="30"/>
    </location>
</feature>
<gene>
    <name evidence="2" type="ORF">A3I57_00530</name>
</gene>
<dbReference type="Proteomes" id="UP000176364">
    <property type="component" value="Unassembled WGS sequence"/>
</dbReference>
<evidence type="ECO:0000313" key="3">
    <source>
        <dbReference type="Proteomes" id="UP000176364"/>
    </source>
</evidence>
<evidence type="ECO:0000256" key="1">
    <source>
        <dbReference type="SAM" id="Phobius"/>
    </source>
</evidence>
<accession>A0A1F5DS51</accession>
<reference evidence="2 3" key="1">
    <citation type="journal article" date="2016" name="Nat. Commun.">
        <title>Thousands of microbial genomes shed light on interconnected biogeochemical processes in an aquifer system.</title>
        <authorList>
            <person name="Anantharaman K."/>
            <person name="Brown C.T."/>
            <person name="Hug L.A."/>
            <person name="Sharon I."/>
            <person name="Castelle C.J."/>
            <person name="Probst A.J."/>
            <person name="Thomas B.C."/>
            <person name="Singh A."/>
            <person name="Wilkins M.J."/>
            <person name="Karaoz U."/>
            <person name="Brodie E.L."/>
            <person name="Williams K.H."/>
            <person name="Hubbard S.S."/>
            <person name="Banfield J.F."/>
        </authorList>
    </citation>
    <scope>NUCLEOTIDE SEQUENCE [LARGE SCALE GENOMIC DNA]</scope>
</reference>
<dbReference type="AlphaFoldDB" id="A0A1F5DS51"/>
<comment type="caution">
    <text evidence="2">The sequence shown here is derived from an EMBL/GenBank/DDBJ whole genome shotgun (WGS) entry which is preliminary data.</text>
</comment>
<name>A0A1F5DS51_9BACT</name>
<organism evidence="2 3">
    <name type="scientific">Candidatus Beckwithbacteria bacterium RIFCSPLOWO2_02_FULL_47_23</name>
    <dbReference type="NCBI Taxonomy" id="1797463"/>
    <lineage>
        <taxon>Bacteria</taxon>
        <taxon>Candidatus Beckwithiibacteriota</taxon>
    </lineage>
</organism>
<dbReference type="EMBL" id="MEZQ01000056">
    <property type="protein sequence ID" value="OGD57997.1"/>
    <property type="molecule type" value="Genomic_DNA"/>
</dbReference>
<sequence>MTEQEEQKPGEYLIGLTLGTLVAVGAWFLYKTKKGERLRSWWDKYFSQIQDEWAKLRATEGEIVKKPSSPRLRRAKVKKHTFHHSGQPLVK</sequence>
<proteinExistence type="predicted"/>